<dbReference type="AlphaFoldDB" id="A0A2Z4IE55"/>
<dbReference type="KEGG" id="est:DN752_01525"/>
<dbReference type="NCBIfam" id="NF005559">
    <property type="entry name" value="PRK07231.1"/>
    <property type="match status" value="1"/>
</dbReference>
<proteinExistence type="inferred from homology"/>
<accession>A0A2Z4IE55</accession>
<dbReference type="Proteomes" id="UP000248688">
    <property type="component" value="Chromosome"/>
</dbReference>
<dbReference type="RefSeq" id="WP_112782337.1">
    <property type="nucleotide sequence ID" value="NZ_CP030041.1"/>
</dbReference>
<sequence>MDLSSLFSLNNKVALITGATRGIGLSIAEFFAAAGAKVVICSREQKKLDEIAKKLYNKGYDVTGIACNVGHPDQLKSLVDQTVNAYGQIDILVNNAGTNPYFGPVQDASLEIFDKVMDVNVKAPFELSKLCLPHLRTSSQASIINISSIGALSPEPQLGIYSVSKSALHSLTKVCAKEWGQQKIRVNAICPGVIKTDFSKALWSNDQIMEVIMKRLALKRLGKTEEIAALALFLASPAASYITGSIFTVDGGFTS</sequence>
<organism evidence="2 3">
    <name type="scientific">Echinicola strongylocentroti</name>
    <dbReference type="NCBI Taxonomy" id="1795355"/>
    <lineage>
        <taxon>Bacteria</taxon>
        <taxon>Pseudomonadati</taxon>
        <taxon>Bacteroidota</taxon>
        <taxon>Cytophagia</taxon>
        <taxon>Cytophagales</taxon>
        <taxon>Cyclobacteriaceae</taxon>
        <taxon>Echinicola</taxon>
    </lineage>
</organism>
<evidence type="ECO:0000256" key="1">
    <source>
        <dbReference type="ARBA" id="ARBA00006484"/>
    </source>
</evidence>
<dbReference type="InterPro" id="IPR002347">
    <property type="entry name" value="SDR_fam"/>
</dbReference>
<dbReference type="EMBL" id="CP030041">
    <property type="protein sequence ID" value="AWW28916.1"/>
    <property type="molecule type" value="Genomic_DNA"/>
</dbReference>
<dbReference type="Gene3D" id="3.40.50.720">
    <property type="entry name" value="NAD(P)-binding Rossmann-like Domain"/>
    <property type="match status" value="1"/>
</dbReference>
<dbReference type="CDD" id="cd05233">
    <property type="entry name" value="SDR_c"/>
    <property type="match status" value="1"/>
</dbReference>
<dbReference type="InterPro" id="IPR036291">
    <property type="entry name" value="NAD(P)-bd_dom_sf"/>
</dbReference>
<comment type="similarity">
    <text evidence="1">Belongs to the short-chain dehydrogenases/reductases (SDR) family.</text>
</comment>
<dbReference type="PANTHER" id="PTHR43943">
    <property type="entry name" value="DEHYDROGENASE/REDUCTASE (SDR FAMILY) MEMBER 4"/>
    <property type="match status" value="1"/>
</dbReference>
<dbReference type="SUPFAM" id="SSF51735">
    <property type="entry name" value="NAD(P)-binding Rossmann-fold domains"/>
    <property type="match status" value="1"/>
</dbReference>
<keyword evidence="3" id="KW-1185">Reference proteome</keyword>
<evidence type="ECO:0000313" key="2">
    <source>
        <dbReference type="EMBL" id="AWW28916.1"/>
    </source>
</evidence>
<evidence type="ECO:0000313" key="3">
    <source>
        <dbReference type="Proteomes" id="UP000248688"/>
    </source>
</evidence>
<dbReference type="PANTHER" id="PTHR43943:SF2">
    <property type="entry name" value="DEHYDROGENASE_REDUCTASE 4"/>
    <property type="match status" value="1"/>
</dbReference>
<name>A0A2Z4IE55_9BACT</name>
<dbReference type="PRINTS" id="PR00080">
    <property type="entry name" value="SDRFAMILY"/>
</dbReference>
<dbReference type="FunFam" id="3.40.50.720:FF:000084">
    <property type="entry name" value="Short-chain dehydrogenase reductase"/>
    <property type="match status" value="1"/>
</dbReference>
<dbReference type="Pfam" id="PF13561">
    <property type="entry name" value="adh_short_C2"/>
    <property type="match status" value="1"/>
</dbReference>
<protein>
    <submittedName>
        <fullName evidence="2">Short-chain dehydrogenase</fullName>
    </submittedName>
</protein>
<dbReference type="PRINTS" id="PR00081">
    <property type="entry name" value="GDHRDH"/>
</dbReference>
<gene>
    <name evidence="2" type="ORF">DN752_01525</name>
</gene>
<dbReference type="OrthoDB" id="9804104at2"/>
<reference evidence="2 3" key="1">
    <citation type="submission" date="2018-06" db="EMBL/GenBank/DDBJ databases">
        <title>Echinicola strongylocentroti sp. nov., isolated from a sea urchin Strongylocentrotus intermedius.</title>
        <authorList>
            <person name="Bae S.S."/>
        </authorList>
    </citation>
    <scope>NUCLEOTIDE SEQUENCE [LARGE SCALE GENOMIC DNA]</scope>
    <source>
        <strain evidence="2 3">MEBiC08714</strain>
    </source>
</reference>